<dbReference type="InterPro" id="IPR000073">
    <property type="entry name" value="AB_hydrolase_1"/>
</dbReference>
<dbReference type="PRINTS" id="PR00793">
    <property type="entry name" value="PROAMNOPTASE"/>
</dbReference>
<evidence type="ECO:0000256" key="1">
    <source>
        <dbReference type="ARBA" id="ARBA00001585"/>
    </source>
</evidence>
<evidence type="ECO:0000313" key="12">
    <source>
        <dbReference type="EMBL" id="KAH8704805.1"/>
    </source>
</evidence>
<dbReference type="SUPFAM" id="SSF53474">
    <property type="entry name" value="alpha/beta-Hydrolases"/>
    <property type="match status" value="1"/>
</dbReference>
<dbReference type="GO" id="GO:0006508">
    <property type="term" value="P:proteolysis"/>
    <property type="evidence" value="ECO:0007669"/>
    <property type="project" value="UniProtKB-KW"/>
</dbReference>
<feature type="active site" description="Nucleophile" evidence="9">
    <location>
        <position position="114"/>
    </location>
</feature>
<comment type="caution">
    <text evidence="12">The sequence shown here is derived from an EMBL/GenBank/DDBJ whole genome shotgun (WGS) entry which is preliminary data.</text>
</comment>
<evidence type="ECO:0000256" key="4">
    <source>
        <dbReference type="ARBA" id="ARBA00022438"/>
    </source>
</evidence>
<dbReference type="GeneID" id="70248000"/>
<protein>
    <recommendedName>
        <fullName evidence="8 10">Proline iminopeptidase</fullName>
        <shortName evidence="8">PIP</shortName>
        <ecNumber evidence="8 10">3.4.11.5</ecNumber>
    </recommendedName>
    <alternativeName>
        <fullName evidence="8">Prolyl aminopeptidase</fullName>
    </alternativeName>
</protein>
<gene>
    <name evidence="12" type="ORF">BGW36DRAFT_392574</name>
</gene>
<dbReference type="Pfam" id="PF00561">
    <property type="entry name" value="Abhydrolase_1"/>
    <property type="match status" value="1"/>
</dbReference>
<dbReference type="InterPro" id="IPR005944">
    <property type="entry name" value="Pro_iminopeptidase"/>
</dbReference>
<dbReference type="GO" id="GO:0005737">
    <property type="term" value="C:cytoplasm"/>
    <property type="evidence" value="ECO:0007669"/>
    <property type="project" value="UniProtKB-SubCell"/>
</dbReference>
<dbReference type="GO" id="GO:0004177">
    <property type="term" value="F:aminopeptidase activity"/>
    <property type="evidence" value="ECO:0007669"/>
    <property type="project" value="UniProtKB-UniRule"/>
</dbReference>
<organism evidence="12 13">
    <name type="scientific">Talaromyces proteolyticus</name>
    <dbReference type="NCBI Taxonomy" id="1131652"/>
    <lineage>
        <taxon>Eukaryota</taxon>
        <taxon>Fungi</taxon>
        <taxon>Dikarya</taxon>
        <taxon>Ascomycota</taxon>
        <taxon>Pezizomycotina</taxon>
        <taxon>Eurotiomycetes</taxon>
        <taxon>Eurotiomycetidae</taxon>
        <taxon>Eurotiales</taxon>
        <taxon>Trichocomaceae</taxon>
        <taxon>Talaromyces</taxon>
        <taxon>Talaromyces sect. Bacilispori</taxon>
    </lineage>
</organism>
<dbReference type="PRINTS" id="PR00111">
    <property type="entry name" value="ABHYDROLASE"/>
</dbReference>
<keyword evidence="5 8" id="KW-0963">Cytoplasm</keyword>
<dbReference type="EC" id="3.4.11.5" evidence="8 10"/>
<evidence type="ECO:0000259" key="11">
    <source>
        <dbReference type="Pfam" id="PF00561"/>
    </source>
</evidence>
<dbReference type="NCBIfam" id="TIGR01249">
    <property type="entry name" value="pro_imino_pep_1"/>
    <property type="match status" value="1"/>
</dbReference>
<dbReference type="InterPro" id="IPR002410">
    <property type="entry name" value="Peptidase_S33"/>
</dbReference>
<dbReference type="Gene3D" id="3.40.50.1820">
    <property type="entry name" value="alpha/beta hydrolase"/>
    <property type="match status" value="1"/>
</dbReference>
<comment type="similarity">
    <text evidence="3 8 10">Belongs to the peptidase S33 family.</text>
</comment>
<name>A0AAD4L1D1_9EURO</name>
<keyword evidence="13" id="KW-1185">Reference proteome</keyword>
<accession>A0AAD4L1D1</accession>
<dbReference type="RefSeq" id="XP_046077426.1">
    <property type="nucleotide sequence ID" value="XM_046217713.1"/>
</dbReference>
<proteinExistence type="inferred from homology"/>
<keyword evidence="7 8" id="KW-0378">Hydrolase</keyword>
<evidence type="ECO:0000256" key="7">
    <source>
        <dbReference type="ARBA" id="ARBA00022801"/>
    </source>
</evidence>
<dbReference type="InterPro" id="IPR029058">
    <property type="entry name" value="AB_hydrolase_fold"/>
</dbReference>
<keyword evidence="6 8" id="KW-0645">Protease</keyword>
<dbReference type="EMBL" id="JAJTJA010000001">
    <property type="protein sequence ID" value="KAH8704805.1"/>
    <property type="molecule type" value="Genomic_DNA"/>
</dbReference>
<feature type="active site" evidence="9">
    <location>
        <position position="282"/>
    </location>
</feature>
<evidence type="ECO:0000256" key="10">
    <source>
        <dbReference type="RuleBase" id="RU003421"/>
    </source>
</evidence>
<dbReference type="PANTHER" id="PTHR43722">
    <property type="entry name" value="PROLINE IMINOPEPTIDASE"/>
    <property type="match status" value="1"/>
</dbReference>
<evidence type="ECO:0000256" key="3">
    <source>
        <dbReference type="ARBA" id="ARBA00010088"/>
    </source>
</evidence>
<reference evidence="12" key="1">
    <citation type="submission" date="2021-12" db="EMBL/GenBank/DDBJ databases">
        <title>Convergent genome expansion in fungi linked to evolution of root-endophyte symbiosis.</title>
        <authorList>
            <consortium name="DOE Joint Genome Institute"/>
            <person name="Ke Y.-H."/>
            <person name="Bonito G."/>
            <person name="Liao H.-L."/>
            <person name="Looney B."/>
            <person name="Rojas-Flechas A."/>
            <person name="Nash J."/>
            <person name="Hameed K."/>
            <person name="Schadt C."/>
            <person name="Martin F."/>
            <person name="Crous P.W."/>
            <person name="Miettinen O."/>
            <person name="Magnuson J.K."/>
            <person name="Labbe J."/>
            <person name="Jacobson D."/>
            <person name="Doktycz M.J."/>
            <person name="Veneault-Fourrey C."/>
            <person name="Kuo A."/>
            <person name="Mondo S."/>
            <person name="Calhoun S."/>
            <person name="Riley R."/>
            <person name="Ohm R."/>
            <person name="LaButti K."/>
            <person name="Andreopoulos B."/>
            <person name="Pangilinan J."/>
            <person name="Nolan M."/>
            <person name="Tritt A."/>
            <person name="Clum A."/>
            <person name="Lipzen A."/>
            <person name="Daum C."/>
            <person name="Barry K."/>
            <person name="Grigoriev I.V."/>
            <person name="Vilgalys R."/>
        </authorList>
    </citation>
    <scope>NUCLEOTIDE SEQUENCE</scope>
    <source>
        <strain evidence="12">PMI_201</strain>
    </source>
</reference>
<comment type="catalytic activity">
    <reaction evidence="1 8 10">
        <text>Release of N-terminal proline from a peptide.</text>
        <dbReference type="EC" id="3.4.11.5"/>
    </reaction>
</comment>
<dbReference type="Proteomes" id="UP001201262">
    <property type="component" value="Unassembled WGS sequence"/>
</dbReference>
<evidence type="ECO:0000256" key="8">
    <source>
        <dbReference type="PIRNR" id="PIRNR006431"/>
    </source>
</evidence>
<feature type="domain" description="AB hydrolase-1" evidence="11">
    <location>
        <begin position="38"/>
        <end position="312"/>
    </location>
</feature>
<feature type="active site" description="Proton donor" evidence="9">
    <location>
        <position position="310"/>
    </location>
</feature>
<dbReference type="AlphaFoldDB" id="A0AAD4L1D1"/>
<evidence type="ECO:0000256" key="6">
    <source>
        <dbReference type="ARBA" id="ARBA00022670"/>
    </source>
</evidence>
<sequence>MSLDEAGYIPSAPYDEGYLTVSSIHTLFYQQYGKKDGKPVIFLHGGPGAGTSPESTIFFNPSIYRIILLDQRGSGKSTPHAEIRENTTAHLVADIEALRTHLAIPKWHMAFGGSWGSTLALAYAQEHPSRVGSLVLRGIFCIRQRELDWSKSAEGPTALLFPDVYQTFLDYLQYLPEEERANPYKAYHRLLTEPPVDEESRKRQLAAGRAWNAFELATGSLRPSPDDMEEKMEDDEWVLAHARLEVHYFVNAGFLEEGELLRKDRLDRIRHIPTTIVQGRYDIVCPPQTAWDLHKALPESRLFFIQTAGHSAREPGTQEKLVEVCDEYGKMDLA</sequence>
<dbReference type="PIRSF" id="PIRSF006431">
    <property type="entry name" value="Pept_S33"/>
    <property type="match status" value="1"/>
</dbReference>
<evidence type="ECO:0000313" key="13">
    <source>
        <dbReference type="Proteomes" id="UP001201262"/>
    </source>
</evidence>
<comment type="subcellular location">
    <subcellularLocation>
        <location evidence="2 8">Cytoplasm</location>
    </subcellularLocation>
</comment>
<dbReference type="PANTHER" id="PTHR43722:SF1">
    <property type="entry name" value="PROLINE IMINOPEPTIDASE"/>
    <property type="match status" value="1"/>
</dbReference>
<evidence type="ECO:0000256" key="5">
    <source>
        <dbReference type="ARBA" id="ARBA00022490"/>
    </source>
</evidence>
<evidence type="ECO:0000256" key="9">
    <source>
        <dbReference type="PIRSR" id="PIRSR006431-1"/>
    </source>
</evidence>
<keyword evidence="4 8" id="KW-0031">Aminopeptidase</keyword>
<evidence type="ECO:0000256" key="2">
    <source>
        <dbReference type="ARBA" id="ARBA00004496"/>
    </source>
</evidence>